<feature type="transmembrane region" description="Helical" evidence="6">
    <location>
        <begin position="72"/>
        <end position="91"/>
    </location>
</feature>
<evidence type="ECO:0000256" key="2">
    <source>
        <dbReference type="ARBA" id="ARBA00009142"/>
    </source>
</evidence>
<reference evidence="7 8" key="1">
    <citation type="submission" date="2023-04" db="EMBL/GenBank/DDBJ databases">
        <authorList>
            <person name="Hsu D."/>
        </authorList>
    </citation>
    <scope>NUCLEOTIDE SEQUENCE [LARGE SCALE GENOMIC DNA]</scope>
    <source>
        <strain evidence="7 8">MK1</strain>
    </source>
</reference>
<accession>A0AAU0UNG6</accession>
<feature type="transmembrane region" description="Helical" evidence="6">
    <location>
        <begin position="6"/>
        <end position="36"/>
    </location>
</feature>
<keyword evidence="8" id="KW-1185">Reference proteome</keyword>
<evidence type="ECO:0000256" key="6">
    <source>
        <dbReference type="RuleBase" id="RU363041"/>
    </source>
</evidence>
<name>A0AAU0UNG6_9FIRM</name>
<dbReference type="AlphaFoldDB" id="A0AAU0UNG6"/>
<dbReference type="InterPro" id="IPR051598">
    <property type="entry name" value="TSUP/Inactive_protease-like"/>
</dbReference>
<dbReference type="InterPro" id="IPR002781">
    <property type="entry name" value="TM_pro_TauE-like"/>
</dbReference>
<dbReference type="Proteomes" id="UP001329915">
    <property type="component" value="Chromosome"/>
</dbReference>
<gene>
    <name evidence="7" type="ORF">MFMK1_001676</name>
</gene>
<dbReference type="KEGG" id="dbc:MFMK1_001676"/>
<comment type="similarity">
    <text evidence="2 6">Belongs to the 4-toluene sulfonate uptake permease (TSUP) (TC 2.A.102) family.</text>
</comment>
<keyword evidence="4 6" id="KW-1133">Transmembrane helix</keyword>
<evidence type="ECO:0000256" key="4">
    <source>
        <dbReference type="ARBA" id="ARBA00022989"/>
    </source>
</evidence>
<evidence type="ECO:0000256" key="5">
    <source>
        <dbReference type="ARBA" id="ARBA00023136"/>
    </source>
</evidence>
<keyword evidence="5 6" id="KW-0472">Membrane</keyword>
<evidence type="ECO:0000313" key="7">
    <source>
        <dbReference type="EMBL" id="WRO21855.1"/>
    </source>
</evidence>
<dbReference type="RefSeq" id="WP_366924683.1">
    <property type="nucleotide sequence ID" value="NZ_CP121694.1"/>
</dbReference>
<dbReference type="PANTHER" id="PTHR43701">
    <property type="entry name" value="MEMBRANE TRANSPORTER PROTEIN MJ0441-RELATED"/>
    <property type="match status" value="1"/>
</dbReference>
<organism evidence="7 8">
    <name type="scientific">Metallumcola ferriviriculae</name>
    <dbReference type="NCBI Taxonomy" id="3039180"/>
    <lineage>
        <taxon>Bacteria</taxon>
        <taxon>Bacillati</taxon>
        <taxon>Bacillota</taxon>
        <taxon>Clostridia</taxon>
        <taxon>Neomoorellales</taxon>
        <taxon>Desulfitibacteraceae</taxon>
        <taxon>Metallumcola</taxon>
    </lineage>
</organism>
<dbReference type="PANTHER" id="PTHR43701:SF2">
    <property type="entry name" value="MEMBRANE TRANSPORTER PROTEIN YJNA-RELATED"/>
    <property type="match status" value="1"/>
</dbReference>
<dbReference type="EMBL" id="CP121694">
    <property type="protein sequence ID" value="WRO21855.1"/>
    <property type="molecule type" value="Genomic_DNA"/>
</dbReference>
<keyword evidence="6" id="KW-1003">Cell membrane</keyword>
<keyword evidence="3 6" id="KW-0812">Transmembrane</keyword>
<evidence type="ECO:0000256" key="1">
    <source>
        <dbReference type="ARBA" id="ARBA00004141"/>
    </source>
</evidence>
<dbReference type="Pfam" id="PF01925">
    <property type="entry name" value="TauE"/>
    <property type="match status" value="1"/>
</dbReference>
<evidence type="ECO:0000256" key="3">
    <source>
        <dbReference type="ARBA" id="ARBA00022692"/>
    </source>
</evidence>
<evidence type="ECO:0000313" key="8">
    <source>
        <dbReference type="Proteomes" id="UP001329915"/>
    </source>
</evidence>
<proteinExistence type="inferred from homology"/>
<comment type="subcellular location">
    <subcellularLocation>
        <location evidence="6">Cell membrane</location>
        <topology evidence="6">Multi-pass membrane protein</topology>
    </subcellularLocation>
    <subcellularLocation>
        <location evidence="1">Membrane</location>
        <topology evidence="1">Multi-pass membrane protein</topology>
    </subcellularLocation>
</comment>
<sequence>MHFTAIILLGLLAGVLSSLLGIGGGIVLVPGMIYLLGLPVDKAVGTSLAIILPTALVGVYRHTTYGNVDWKAGLLIIVGSVTGAWLGAWLSRLIPAEILKKLFAGLIVLVAIKMWRG</sequence>
<dbReference type="GO" id="GO:0005886">
    <property type="term" value="C:plasma membrane"/>
    <property type="evidence" value="ECO:0007669"/>
    <property type="project" value="UniProtKB-SubCell"/>
</dbReference>
<protein>
    <recommendedName>
        <fullName evidence="6">Probable membrane transporter protein</fullName>
    </recommendedName>
</protein>
<feature type="transmembrane region" description="Helical" evidence="6">
    <location>
        <begin position="43"/>
        <end position="60"/>
    </location>
</feature>